<proteinExistence type="inferred from homology"/>
<comment type="function">
    <text evidence="14">Catalyzes the oxidation of protoporphyrinogen IX to protoporphyrin IX.</text>
</comment>
<keyword evidence="8 14" id="KW-0479">Metal-binding</keyword>
<evidence type="ECO:0000256" key="5">
    <source>
        <dbReference type="ARBA" id="ARBA00022475"/>
    </source>
</evidence>
<evidence type="ECO:0000256" key="3">
    <source>
        <dbReference type="ARBA" id="ARBA00006501"/>
    </source>
</evidence>
<comment type="subcellular location">
    <subcellularLocation>
        <location evidence="1">Cell membrane</location>
        <topology evidence="1">Multi-pass membrane protein</topology>
    </subcellularLocation>
</comment>
<dbReference type="PANTHER" id="PTHR40255">
    <property type="entry name" value="UPF0093 MEMBRANE PROTEIN SLR1790"/>
    <property type="match status" value="1"/>
</dbReference>
<feature type="transmembrane region" description="Helical" evidence="15">
    <location>
        <begin position="12"/>
        <end position="32"/>
    </location>
</feature>
<evidence type="ECO:0000256" key="13">
    <source>
        <dbReference type="ARBA" id="ARBA00048390"/>
    </source>
</evidence>
<dbReference type="GO" id="GO:0070818">
    <property type="term" value="F:protoporphyrinogen oxidase activity"/>
    <property type="evidence" value="ECO:0007669"/>
    <property type="project" value="UniProtKB-UniRule"/>
</dbReference>
<evidence type="ECO:0000256" key="2">
    <source>
        <dbReference type="ARBA" id="ARBA00005073"/>
    </source>
</evidence>
<feature type="transmembrane region" description="Helical" evidence="15">
    <location>
        <begin position="77"/>
        <end position="95"/>
    </location>
</feature>
<dbReference type="Pfam" id="PF03653">
    <property type="entry name" value="UPF0093"/>
    <property type="match status" value="1"/>
</dbReference>
<evidence type="ECO:0000313" key="16">
    <source>
        <dbReference type="EMBL" id="MBB5018976.1"/>
    </source>
</evidence>
<dbReference type="PIRSF" id="PIRSF004638">
    <property type="entry name" value="UCP004638"/>
    <property type="match status" value="1"/>
</dbReference>
<dbReference type="AlphaFoldDB" id="A0A840MRB1"/>
<keyword evidence="5 14" id="KW-1003">Cell membrane</keyword>
<evidence type="ECO:0000313" key="17">
    <source>
        <dbReference type="Proteomes" id="UP000575898"/>
    </source>
</evidence>
<protein>
    <recommendedName>
        <fullName evidence="4 14">Protoporphyrinogen IX oxidase</fullName>
        <ecNumber evidence="14">1.3.99.-</ecNumber>
    </recommendedName>
</protein>
<comment type="catalytic activity">
    <reaction evidence="13 14">
        <text>protoporphyrinogen IX + 3 A = protoporphyrin IX + 3 AH2</text>
        <dbReference type="Rhea" id="RHEA:62000"/>
        <dbReference type="ChEBI" id="CHEBI:13193"/>
        <dbReference type="ChEBI" id="CHEBI:17499"/>
        <dbReference type="ChEBI" id="CHEBI:57306"/>
        <dbReference type="ChEBI" id="CHEBI:57307"/>
    </reaction>
</comment>
<dbReference type="EMBL" id="JACHHY010000013">
    <property type="protein sequence ID" value="MBB5018976.1"/>
    <property type="molecule type" value="Genomic_DNA"/>
</dbReference>
<organism evidence="16 17">
    <name type="scientific">Chitinivorax tropicus</name>
    <dbReference type="NCBI Taxonomy" id="714531"/>
    <lineage>
        <taxon>Bacteria</taxon>
        <taxon>Pseudomonadati</taxon>
        <taxon>Pseudomonadota</taxon>
        <taxon>Betaproteobacteria</taxon>
        <taxon>Chitinivorax</taxon>
    </lineage>
</organism>
<evidence type="ECO:0000256" key="4">
    <source>
        <dbReference type="ARBA" id="ARBA00017504"/>
    </source>
</evidence>
<dbReference type="GO" id="GO:0006782">
    <property type="term" value="P:protoporphyrinogen IX biosynthetic process"/>
    <property type="evidence" value="ECO:0007669"/>
    <property type="project" value="UniProtKB-UniRule"/>
</dbReference>
<keyword evidence="9 15" id="KW-1133">Transmembrane helix</keyword>
<comment type="cofactor">
    <cofactor evidence="14">
        <name>heme b</name>
        <dbReference type="ChEBI" id="CHEBI:60344"/>
    </cofactor>
    <text evidence="14">Binds 1 heme b (iron(II)-protoporphyrin IX) group per subunit.</text>
</comment>
<evidence type="ECO:0000256" key="1">
    <source>
        <dbReference type="ARBA" id="ARBA00004651"/>
    </source>
</evidence>
<accession>A0A840MRB1</accession>
<evidence type="ECO:0000256" key="12">
    <source>
        <dbReference type="ARBA" id="ARBA00023136"/>
    </source>
</evidence>
<feature type="transmembrane region" description="Helical" evidence="15">
    <location>
        <begin position="52"/>
        <end position="71"/>
    </location>
</feature>
<keyword evidence="17" id="KW-1185">Reference proteome</keyword>
<dbReference type="GO" id="GO:0046872">
    <property type="term" value="F:metal ion binding"/>
    <property type="evidence" value="ECO:0007669"/>
    <property type="project" value="UniProtKB-UniRule"/>
</dbReference>
<dbReference type="EC" id="1.3.99.-" evidence="14"/>
<evidence type="ECO:0000256" key="14">
    <source>
        <dbReference type="PIRNR" id="PIRNR004638"/>
    </source>
</evidence>
<sequence length="133" mass="14179">MLYPWLKAVHLAAAIIFASGVLAVAMLLAAMLADTASTALLARAVRRWDQVVTGPALFIALACGLVLAVNGHWFDAAWLHVKLVFVMVLASIHGYQAGLLRRLVGGAALRRRRSMPLVLICTTAIAVLAVVKP</sequence>
<dbReference type="UniPathway" id="UPA00251">
    <property type="reaction ID" value="UER00324"/>
</dbReference>
<gene>
    <name evidence="16" type="ORF">HNQ59_002274</name>
</gene>
<comment type="caution">
    <text evidence="16">The sequence shown here is derived from an EMBL/GenBank/DDBJ whole genome shotgun (WGS) entry which is preliminary data.</text>
</comment>
<dbReference type="Proteomes" id="UP000575898">
    <property type="component" value="Unassembled WGS sequence"/>
</dbReference>
<keyword evidence="11 14" id="KW-0408">Iron</keyword>
<evidence type="ECO:0000256" key="10">
    <source>
        <dbReference type="ARBA" id="ARBA00023002"/>
    </source>
</evidence>
<keyword evidence="7 15" id="KW-0812">Transmembrane</keyword>
<evidence type="ECO:0000256" key="9">
    <source>
        <dbReference type="ARBA" id="ARBA00022989"/>
    </source>
</evidence>
<evidence type="ECO:0000256" key="15">
    <source>
        <dbReference type="SAM" id="Phobius"/>
    </source>
</evidence>
<name>A0A840MRB1_9PROT</name>
<keyword evidence="12 14" id="KW-0472">Membrane</keyword>
<evidence type="ECO:0000256" key="11">
    <source>
        <dbReference type="ARBA" id="ARBA00023004"/>
    </source>
</evidence>
<evidence type="ECO:0000256" key="7">
    <source>
        <dbReference type="ARBA" id="ARBA00022692"/>
    </source>
</evidence>
<comment type="pathway">
    <text evidence="2 14">Porphyrin-containing compound metabolism; protoporphyrin-IX biosynthesis; protoporphyrin-IX from protoporphyrinogen-IX: step 1/1.</text>
</comment>
<reference evidence="16 17" key="1">
    <citation type="submission" date="2020-08" db="EMBL/GenBank/DDBJ databases">
        <title>Genomic Encyclopedia of Type Strains, Phase IV (KMG-IV): sequencing the most valuable type-strain genomes for metagenomic binning, comparative biology and taxonomic classification.</title>
        <authorList>
            <person name="Goeker M."/>
        </authorList>
    </citation>
    <scope>NUCLEOTIDE SEQUENCE [LARGE SCALE GENOMIC DNA]</scope>
    <source>
        <strain evidence="16 17">DSM 27165</strain>
    </source>
</reference>
<keyword evidence="6 14" id="KW-0349">Heme</keyword>
<keyword evidence="10" id="KW-0560">Oxidoreductase</keyword>
<dbReference type="PANTHER" id="PTHR40255:SF1">
    <property type="entry name" value="PROTOPORPHYRINOGEN IX OXIDASE"/>
    <property type="match status" value="1"/>
</dbReference>
<comment type="similarity">
    <text evidence="3 14">Belongs to the HemJ family.</text>
</comment>
<evidence type="ECO:0000256" key="6">
    <source>
        <dbReference type="ARBA" id="ARBA00022617"/>
    </source>
</evidence>
<dbReference type="InterPro" id="IPR005265">
    <property type="entry name" value="HemJ-like"/>
</dbReference>
<feature type="transmembrane region" description="Helical" evidence="15">
    <location>
        <begin position="115"/>
        <end position="131"/>
    </location>
</feature>
<evidence type="ECO:0000256" key="8">
    <source>
        <dbReference type="ARBA" id="ARBA00022723"/>
    </source>
</evidence>
<dbReference type="GO" id="GO:0005886">
    <property type="term" value="C:plasma membrane"/>
    <property type="evidence" value="ECO:0007669"/>
    <property type="project" value="UniProtKB-SubCell"/>
</dbReference>